<dbReference type="GO" id="GO:0005737">
    <property type="term" value="C:cytoplasm"/>
    <property type="evidence" value="ECO:0007669"/>
    <property type="project" value="TreeGrafter"/>
</dbReference>
<organism evidence="2 3">
    <name type="scientific">Amphritea atlantica</name>
    <dbReference type="NCBI Taxonomy" id="355243"/>
    <lineage>
        <taxon>Bacteria</taxon>
        <taxon>Pseudomonadati</taxon>
        <taxon>Pseudomonadota</taxon>
        <taxon>Gammaproteobacteria</taxon>
        <taxon>Oceanospirillales</taxon>
        <taxon>Oceanospirillaceae</taxon>
        <taxon>Amphritea</taxon>
    </lineage>
</organism>
<dbReference type="AlphaFoldDB" id="A0A1H9FSR7"/>
<evidence type="ECO:0000313" key="3">
    <source>
        <dbReference type="Proteomes" id="UP000198749"/>
    </source>
</evidence>
<gene>
    <name evidence="2" type="ORF">SAMN03080615_01418</name>
</gene>
<evidence type="ECO:0000259" key="1">
    <source>
        <dbReference type="Pfam" id="PF00149"/>
    </source>
</evidence>
<protein>
    <submittedName>
        <fullName evidence="2">Calcineurin-like phosphoesterase</fullName>
    </submittedName>
</protein>
<keyword evidence="3" id="KW-1185">Reference proteome</keyword>
<dbReference type="Gene3D" id="3.60.21.10">
    <property type="match status" value="1"/>
</dbReference>
<accession>A0A1H9FSR7</accession>
<dbReference type="Pfam" id="PF00149">
    <property type="entry name" value="Metallophos"/>
    <property type="match status" value="1"/>
</dbReference>
<dbReference type="EMBL" id="FOGB01000003">
    <property type="protein sequence ID" value="SEQ40971.1"/>
    <property type="molecule type" value="Genomic_DNA"/>
</dbReference>
<dbReference type="InterPro" id="IPR029052">
    <property type="entry name" value="Metallo-depent_PP-like"/>
</dbReference>
<sequence length="326" mass="38170">MPMGSAYQGYDLIGDVHGCALSLQLLLQKLGYSKQAGVYQHPKRQAIFLGDIVDRGPRIREALHIVRDMVDAGHAQIVMGNHEFNYLSYLTPGLPGSGMEYLRTHNRRHLRILNETLEQFANYPQEQKAFLQWIKEMPLFLEQQQFRVVHACWSQQHIDQFLLTQGGNQIDDDYLHRSAYHGTLEWETMDRLLRGTHLKLPNDEVMVSKDGYKRRFFRTKFWSERPQYYIDVVFQPDPLPEHVARMRLTQQDYDDLLYYSTNEPLLFVGHYWCDGEPRPVAPNVACIDYSAVKFGKLVAYRLDQETEINPNKFIWVDVLKEISDES</sequence>
<dbReference type="InterPro" id="IPR004843">
    <property type="entry name" value="Calcineurin-like_PHP"/>
</dbReference>
<dbReference type="Proteomes" id="UP000198749">
    <property type="component" value="Unassembled WGS sequence"/>
</dbReference>
<dbReference type="PANTHER" id="PTHR42850">
    <property type="entry name" value="METALLOPHOSPHOESTERASE"/>
    <property type="match status" value="1"/>
</dbReference>
<proteinExistence type="predicted"/>
<reference evidence="3" key="1">
    <citation type="submission" date="2016-10" db="EMBL/GenBank/DDBJ databases">
        <authorList>
            <person name="Varghese N."/>
            <person name="Submissions S."/>
        </authorList>
    </citation>
    <scope>NUCLEOTIDE SEQUENCE [LARGE SCALE GENOMIC DNA]</scope>
    <source>
        <strain evidence="3">DSM 18887</strain>
    </source>
</reference>
<dbReference type="SUPFAM" id="SSF56300">
    <property type="entry name" value="Metallo-dependent phosphatases"/>
    <property type="match status" value="1"/>
</dbReference>
<dbReference type="GO" id="GO:0016791">
    <property type="term" value="F:phosphatase activity"/>
    <property type="evidence" value="ECO:0007669"/>
    <property type="project" value="TreeGrafter"/>
</dbReference>
<feature type="domain" description="Calcineurin-like phosphoesterase" evidence="1">
    <location>
        <begin position="12"/>
        <end position="155"/>
    </location>
</feature>
<dbReference type="InterPro" id="IPR050126">
    <property type="entry name" value="Ap4A_hydrolase"/>
</dbReference>
<evidence type="ECO:0000313" key="2">
    <source>
        <dbReference type="EMBL" id="SEQ40971.1"/>
    </source>
</evidence>
<dbReference type="STRING" id="355243.SAMN03080615_01418"/>
<dbReference type="PANTHER" id="PTHR42850:SF7">
    <property type="entry name" value="BIS(5'-NUCLEOSYL)-TETRAPHOSPHATASE PRPE [ASYMMETRICAL]"/>
    <property type="match status" value="1"/>
</dbReference>
<name>A0A1H9FSR7_9GAMM</name>